<evidence type="ECO:0008006" key="2">
    <source>
        <dbReference type="Google" id="ProtNLM"/>
    </source>
</evidence>
<accession>A0AAU7FB34</accession>
<dbReference type="AlphaFoldDB" id="A0AAU7FB34"/>
<dbReference type="EMBL" id="CP157355">
    <property type="protein sequence ID" value="XBM01386.1"/>
    <property type="molecule type" value="Genomic_DNA"/>
</dbReference>
<proteinExistence type="predicted"/>
<evidence type="ECO:0000313" key="1">
    <source>
        <dbReference type="EMBL" id="XBM01386.1"/>
    </source>
</evidence>
<protein>
    <recommendedName>
        <fullName evidence="2">Transposase</fullName>
    </recommendedName>
</protein>
<dbReference type="RefSeq" id="WP_348945684.1">
    <property type="nucleotide sequence ID" value="NZ_CP157355.1"/>
</dbReference>
<organism evidence="1">
    <name type="scientific">Chitinibacter mangrovi</name>
    <dbReference type="NCBI Taxonomy" id="3153927"/>
    <lineage>
        <taxon>Bacteria</taxon>
        <taxon>Pseudomonadati</taxon>
        <taxon>Pseudomonadota</taxon>
        <taxon>Betaproteobacteria</taxon>
        <taxon>Neisseriales</taxon>
        <taxon>Chitinibacteraceae</taxon>
        <taxon>Chitinibacter</taxon>
    </lineage>
</organism>
<gene>
    <name evidence="1" type="ORF">ABHF33_03595</name>
</gene>
<name>A0AAU7FB34_9NEIS</name>
<sequence length="65" mass="7335">MMGNQAVVKMRTRGAMQKSNLGVMLKHWIVKIDCFNHKMAILRDLSAAANQAPAQQVDKRAQARR</sequence>
<dbReference type="KEGG" id="cmav:ABHF33_03595"/>
<reference evidence="1" key="1">
    <citation type="submission" date="2024-05" db="EMBL/GenBank/DDBJ databases">
        <authorList>
            <person name="Yang L."/>
            <person name="Pan L."/>
        </authorList>
    </citation>
    <scope>NUCLEOTIDE SEQUENCE</scope>
    <source>
        <strain evidence="1">FCG-7</strain>
    </source>
</reference>